<dbReference type="GO" id="GO:0005886">
    <property type="term" value="C:plasma membrane"/>
    <property type="evidence" value="ECO:0007669"/>
    <property type="project" value="UniProtKB-SubCell"/>
</dbReference>
<dbReference type="GO" id="GO:0071555">
    <property type="term" value="P:cell wall organization"/>
    <property type="evidence" value="ECO:0007669"/>
    <property type="project" value="InterPro"/>
</dbReference>
<gene>
    <name evidence="8" type="ORF">EDD52_11318</name>
</gene>
<dbReference type="InterPro" id="IPR011620">
    <property type="entry name" value="Sig_transdc_His_kinase_LytS_TM"/>
</dbReference>
<feature type="transmembrane region" description="Helical" evidence="6">
    <location>
        <begin position="7"/>
        <end position="25"/>
    </location>
</feature>
<evidence type="ECO:0000259" key="7">
    <source>
        <dbReference type="Pfam" id="PF07694"/>
    </source>
</evidence>
<dbReference type="RefSeq" id="WP_132246850.1">
    <property type="nucleotide sequence ID" value="NZ_CBDUOC010000019.1"/>
</dbReference>
<organism evidence="8 9">
    <name type="scientific">Primorskyibacter sedentarius</name>
    <dbReference type="NCBI Taxonomy" id="745311"/>
    <lineage>
        <taxon>Bacteria</taxon>
        <taxon>Pseudomonadati</taxon>
        <taxon>Pseudomonadota</taxon>
        <taxon>Alphaproteobacteria</taxon>
        <taxon>Rhodobacterales</taxon>
        <taxon>Roseobacteraceae</taxon>
        <taxon>Primorskyibacter</taxon>
    </lineage>
</organism>
<keyword evidence="2" id="KW-1003">Cell membrane</keyword>
<reference evidence="8 9" key="1">
    <citation type="submission" date="2019-03" db="EMBL/GenBank/DDBJ databases">
        <title>Genomic Encyclopedia of Type Strains, Phase IV (KMG-IV): sequencing the most valuable type-strain genomes for metagenomic binning, comparative biology and taxonomic classification.</title>
        <authorList>
            <person name="Goeker M."/>
        </authorList>
    </citation>
    <scope>NUCLEOTIDE SEQUENCE [LARGE SCALE GENOMIC DNA]</scope>
    <source>
        <strain evidence="8 9">DSM 104836</strain>
    </source>
</reference>
<dbReference type="EMBL" id="SLZU01000013">
    <property type="protein sequence ID" value="TCS60725.1"/>
    <property type="molecule type" value="Genomic_DNA"/>
</dbReference>
<dbReference type="Pfam" id="PF07694">
    <property type="entry name" value="5TM-5TMR_LYT"/>
    <property type="match status" value="1"/>
</dbReference>
<feature type="transmembrane region" description="Helical" evidence="6">
    <location>
        <begin position="164"/>
        <end position="183"/>
    </location>
</feature>
<evidence type="ECO:0000256" key="2">
    <source>
        <dbReference type="ARBA" id="ARBA00022475"/>
    </source>
</evidence>
<dbReference type="OrthoDB" id="7820220at2"/>
<sequence>MLQGYNVIDFAGPLGLLCILIVGVGEIRRWLSSPKQAQYVLGAVFGLVAVIEMHMPITPFDGVIIDLRIVPVVLAGAFLGWRGLAACMGMAIAARLQIGGAGALAGVAAVLLAGALGATWTRLTRAHLRRRMVHLVQLGLASCVTFASAIFLPEGIDIWFLKNAAPIMWMIYLVTIPIVGALIQRELRRIESELYMREGTSTCPETGLLRPASFNRETIQLSVNGPRGTVGGILVIWPIYANWLGTFWGSGLRARVQAAMAMVLVGRVTHADLIGLSRKGHLLVPLTAGEVKDQLAVTENLTRPLSQTELRLSSGQRFRVCAKLRVLAAGSEAELFDLLQSVDSMAPMQAPLAEKEAAIFTPPEVETVPHGRDSLFAKLEATLAVSRTDTVRLKD</sequence>
<evidence type="ECO:0000256" key="6">
    <source>
        <dbReference type="SAM" id="Phobius"/>
    </source>
</evidence>
<accession>A0A4R3J5W4</accession>
<evidence type="ECO:0000256" key="4">
    <source>
        <dbReference type="ARBA" id="ARBA00022989"/>
    </source>
</evidence>
<evidence type="ECO:0000256" key="1">
    <source>
        <dbReference type="ARBA" id="ARBA00004651"/>
    </source>
</evidence>
<evidence type="ECO:0000256" key="3">
    <source>
        <dbReference type="ARBA" id="ARBA00022692"/>
    </source>
</evidence>
<comment type="caution">
    <text evidence="8">The sequence shown here is derived from an EMBL/GenBank/DDBJ whole genome shotgun (WGS) entry which is preliminary data.</text>
</comment>
<feature type="transmembrane region" description="Helical" evidence="6">
    <location>
        <begin position="98"/>
        <end position="120"/>
    </location>
</feature>
<dbReference type="AlphaFoldDB" id="A0A4R3J5W4"/>
<keyword evidence="9" id="KW-1185">Reference proteome</keyword>
<feature type="domain" description="Signal transduction histidine kinase 5TM receptor LytS transmembrane region" evidence="7">
    <location>
        <begin position="35"/>
        <end position="184"/>
    </location>
</feature>
<proteinExistence type="predicted"/>
<keyword evidence="4 6" id="KW-1133">Transmembrane helix</keyword>
<feature type="transmembrane region" description="Helical" evidence="6">
    <location>
        <begin position="37"/>
        <end position="57"/>
    </location>
</feature>
<feature type="transmembrane region" description="Helical" evidence="6">
    <location>
        <begin position="69"/>
        <end position="92"/>
    </location>
</feature>
<keyword evidence="5 6" id="KW-0472">Membrane</keyword>
<keyword evidence="3 6" id="KW-0812">Transmembrane</keyword>
<evidence type="ECO:0000313" key="8">
    <source>
        <dbReference type="EMBL" id="TCS60725.1"/>
    </source>
</evidence>
<feature type="transmembrane region" description="Helical" evidence="6">
    <location>
        <begin position="132"/>
        <end position="152"/>
    </location>
</feature>
<name>A0A4R3J5W4_9RHOB</name>
<evidence type="ECO:0000256" key="5">
    <source>
        <dbReference type="ARBA" id="ARBA00023136"/>
    </source>
</evidence>
<protein>
    <submittedName>
        <fullName evidence="8">5TMR-LYT protein</fullName>
    </submittedName>
</protein>
<evidence type="ECO:0000313" key="9">
    <source>
        <dbReference type="Proteomes" id="UP000295696"/>
    </source>
</evidence>
<comment type="subcellular location">
    <subcellularLocation>
        <location evidence="1">Cell membrane</location>
        <topology evidence="1">Multi-pass membrane protein</topology>
    </subcellularLocation>
</comment>
<dbReference type="Proteomes" id="UP000295696">
    <property type="component" value="Unassembled WGS sequence"/>
</dbReference>
<dbReference type="GO" id="GO:0000155">
    <property type="term" value="F:phosphorelay sensor kinase activity"/>
    <property type="evidence" value="ECO:0007669"/>
    <property type="project" value="InterPro"/>
</dbReference>